<evidence type="ECO:0000259" key="3">
    <source>
        <dbReference type="Pfam" id="PF08574"/>
    </source>
</evidence>
<comment type="caution">
    <text evidence="4">The sequence shown here is derived from an EMBL/GenBank/DDBJ whole genome shotgun (WGS) entry which is preliminary data.</text>
</comment>
<evidence type="ECO:0000313" key="4">
    <source>
        <dbReference type="EMBL" id="KAH7354404.1"/>
    </source>
</evidence>
<dbReference type="InterPro" id="IPR040150">
    <property type="entry name" value="Iwr1"/>
</dbReference>
<dbReference type="PANTHER" id="PTHR28063">
    <property type="entry name" value="RNA POLYMERASE II NUCLEAR LOCALIZATION PROTEIN IWR1"/>
    <property type="match status" value="1"/>
</dbReference>
<feature type="region of interest" description="Disordered" evidence="2">
    <location>
        <begin position="345"/>
        <end position="441"/>
    </location>
</feature>
<sequence length="454" mass="50236">MATLPREIYIKQRKRRRDDEGEEAPAYLQIDDDDPISKRRMSANFVYQRRNTKSPRRHSPAPEPETAPVIRTEPDRKKLPQQQQQQQPTPSHVPPPGKPASRPGFQPRHFHMSRASMAAAASSSGTQSPGAGPRGVSKRSRYGPAVFVERAVRKNHSVANLAAAAAAAAVPPPTPPTGLKRPGTKRLKTPAPAATPSKAETDAAAAEIAAQRKPLPTLNPGDADVARLAADMDQWVLHEIGLNLKEMSQPKPASPSKFRPKAPSQRFAERNPELAAKLDRQNRGGDAAMRDADSEDASDDDYEIVVYELAPSDGPGNPADKLALIPPEQIGVLRFDSREDMELFYGNDEDDSDWVPEDDEDENAENHYTAEYPEELDSDDSEFDGRGRGGIHDPSDDEEERVAAYYRAGREFAGDYDSGDDSDRYIVEGDDESRDPDEIHQERIRRYIRQHGGN</sequence>
<dbReference type="InterPro" id="IPR013883">
    <property type="entry name" value="TF_Iwr1_dom"/>
</dbReference>
<proteinExistence type="inferred from homology"/>
<comment type="similarity">
    <text evidence="1">Belongs to the IWR1/SLC7A6OS family.</text>
</comment>
<organism evidence="4 5">
    <name type="scientific">Plectosphaerella cucumerina</name>
    <dbReference type="NCBI Taxonomy" id="40658"/>
    <lineage>
        <taxon>Eukaryota</taxon>
        <taxon>Fungi</taxon>
        <taxon>Dikarya</taxon>
        <taxon>Ascomycota</taxon>
        <taxon>Pezizomycotina</taxon>
        <taxon>Sordariomycetes</taxon>
        <taxon>Hypocreomycetidae</taxon>
        <taxon>Glomerellales</taxon>
        <taxon>Plectosphaerellaceae</taxon>
        <taxon>Plectosphaerella</taxon>
    </lineage>
</organism>
<dbReference type="PANTHER" id="PTHR28063:SF1">
    <property type="entry name" value="RNA POLYMERASE II NUCLEAR LOCALIZATION PROTEIN IWR1"/>
    <property type="match status" value="1"/>
</dbReference>
<name>A0A8K0TFI8_9PEZI</name>
<feature type="domain" description="Transcription factor Iwr1" evidence="3">
    <location>
        <begin position="324"/>
        <end position="375"/>
    </location>
</feature>
<dbReference type="GO" id="GO:0005737">
    <property type="term" value="C:cytoplasm"/>
    <property type="evidence" value="ECO:0007669"/>
    <property type="project" value="TreeGrafter"/>
</dbReference>
<feature type="compositionally biased region" description="Acidic residues" evidence="2">
    <location>
        <begin position="372"/>
        <end position="382"/>
    </location>
</feature>
<feature type="compositionally biased region" description="Acidic residues" evidence="2">
    <location>
        <begin position="347"/>
        <end position="363"/>
    </location>
</feature>
<evidence type="ECO:0000256" key="2">
    <source>
        <dbReference type="SAM" id="MobiDB-lite"/>
    </source>
</evidence>
<dbReference type="EMBL" id="JAGPXD010000005">
    <property type="protein sequence ID" value="KAH7354404.1"/>
    <property type="molecule type" value="Genomic_DNA"/>
</dbReference>
<dbReference type="AlphaFoldDB" id="A0A8K0TFI8"/>
<feature type="region of interest" description="Disordered" evidence="2">
    <location>
        <begin position="165"/>
        <end position="202"/>
    </location>
</feature>
<accession>A0A8K0TFI8</accession>
<evidence type="ECO:0000256" key="1">
    <source>
        <dbReference type="ARBA" id="ARBA00010218"/>
    </source>
</evidence>
<feature type="region of interest" description="Disordered" evidence="2">
    <location>
        <begin position="1"/>
        <end position="140"/>
    </location>
</feature>
<dbReference type="Proteomes" id="UP000813385">
    <property type="component" value="Unassembled WGS sequence"/>
</dbReference>
<keyword evidence="5" id="KW-1185">Reference proteome</keyword>
<feature type="compositionally biased region" description="Low complexity" evidence="2">
    <location>
        <begin position="80"/>
        <end position="90"/>
    </location>
</feature>
<dbReference type="GO" id="GO:0006606">
    <property type="term" value="P:protein import into nucleus"/>
    <property type="evidence" value="ECO:0007669"/>
    <property type="project" value="InterPro"/>
</dbReference>
<feature type="compositionally biased region" description="Basic residues" evidence="2">
    <location>
        <begin position="50"/>
        <end position="59"/>
    </location>
</feature>
<evidence type="ECO:0000313" key="5">
    <source>
        <dbReference type="Proteomes" id="UP000813385"/>
    </source>
</evidence>
<feature type="compositionally biased region" description="Acidic residues" evidence="2">
    <location>
        <begin position="293"/>
        <end position="302"/>
    </location>
</feature>
<dbReference type="OrthoDB" id="6255506at2759"/>
<dbReference type="Pfam" id="PF08574">
    <property type="entry name" value="Iwr1"/>
    <property type="match status" value="1"/>
</dbReference>
<feature type="compositionally biased region" description="Basic and acidic residues" evidence="2">
    <location>
        <begin position="383"/>
        <end position="394"/>
    </location>
</feature>
<gene>
    <name evidence="4" type="ORF">B0T11DRAFT_342491</name>
</gene>
<feature type="compositionally biased region" description="Low complexity" evidence="2">
    <location>
        <begin position="113"/>
        <end position="124"/>
    </location>
</feature>
<reference evidence="4" key="1">
    <citation type="journal article" date="2021" name="Nat. Commun.">
        <title>Genetic determinants of endophytism in the Arabidopsis root mycobiome.</title>
        <authorList>
            <person name="Mesny F."/>
            <person name="Miyauchi S."/>
            <person name="Thiergart T."/>
            <person name="Pickel B."/>
            <person name="Atanasova L."/>
            <person name="Karlsson M."/>
            <person name="Huettel B."/>
            <person name="Barry K.W."/>
            <person name="Haridas S."/>
            <person name="Chen C."/>
            <person name="Bauer D."/>
            <person name="Andreopoulos W."/>
            <person name="Pangilinan J."/>
            <person name="LaButti K."/>
            <person name="Riley R."/>
            <person name="Lipzen A."/>
            <person name="Clum A."/>
            <person name="Drula E."/>
            <person name="Henrissat B."/>
            <person name="Kohler A."/>
            <person name="Grigoriev I.V."/>
            <person name="Martin F.M."/>
            <person name="Hacquard S."/>
        </authorList>
    </citation>
    <scope>NUCLEOTIDE SEQUENCE</scope>
    <source>
        <strain evidence="4">MPI-CAGE-AT-0016</strain>
    </source>
</reference>
<protein>
    <recommendedName>
        <fullName evidence="3">Transcription factor Iwr1 domain-containing protein</fullName>
    </recommendedName>
</protein>
<feature type="compositionally biased region" description="Low complexity" evidence="2">
    <location>
        <begin position="189"/>
        <end position="202"/>
    </location>
</feature>
<feature type="compositionally biased region" description="Basic and acidic residues" evidence="2">
    <location>
        <begin position="267"/>
        <end position="292"/>
    </location>
</feature>
<feature type="region of interest" description="Disordered" evidence="2">
    <location>
        <begin position="246"/>
        <end position="302"/>
    </location>
</feature>